<organism evidence="1 2">
    <name type="scientific">Leptosia nina</name>
    <dbReference type="NCBI Taxonomy" id="320188"/>
    <lineage>
        <taxon>Eukaryota</taxon>
        <taxon>Metazoa</taxon>
        <taxon>Ecdysozoa</taxon>
        <taxon>Arthropoda</taxon>
        <taxon>Hexapoda</taxon>
        <taxon>Insecta</taxon>
        <taxon>Pterygota</taxon>
        <taxon>Neoptera</taxon>
        <taxon>Endopterygota</taxon>
        <taxon>Lepidoptera</taxon>
        <taxon>Glossata</taxon>
        <taxon>Ditrysia</taxon>
        <taxon>Papilionoidea</taxon>
        <taxon>Pieridae</taxon>
        <taxon>Pierinae</taxon>
        <taxon>Leptosia</taxon>
    </lineage>
</organism>
<sequence>MKRAKGIIQKIPQIKFQLRERNDIFGLHKSLKRHPDIHYMSIKSYDIFVGLSQQRFPSQTRRRLRARPTEVNEYKTHAERRMQNVLVKFCISKHRVTPCREIPQAANLYWYNVEQLYSVLFDRFKNSTHYSINA</sequence>
<accession>A0AAV1JL80</accession>
<proteinExistence type="predicted"/>
<reference evidence="1 2" key="1">
    <citation type="submission" date="2023-11" db="EMBL/GenBank/DDBJ databases">
        <authorList>
            <person name="Okamura Y."/>
        </authorList>
    </citation>
    <scope>NUCLEOTIDE SEQUENCE [LARGE SCALE GENOMIC DNA]</scope>
</reference>
<protein>
    <recommendedName>
        <fullName evidence="3">Ribosomal protein S10</fullName>
    </recommendedName>
</protein>
<gene>
    <name evidence="1" type="ORF">LNINA_LOCUS9181</name>
</gene>
<evidence type="ECO:0008006" key="3">
    <source>
        <dbReference type="Google" id="ProtNLM"/>
    </source>
</evidence>
<evidence type="ECO:0000313" key="1">
    <source>
        <dbReference type="EMBL" id="CAK1549922.1"/>
    </source>
</evidence>
<dbReference type="EMBL" id="CAVLEF010000040">
    <property type="protein sequence ID" value="CAK1549922.1"/>
    <property type="molecule type" value="Genomic_DNA"/>
</dbReference>
<dbReference type="Proteomes" id="UP001497472">
    <property type="component" value="Unassembled WGS sequence"/>
</dbReference>
<keyword evidence="2" id="KW-1185">Reference proteome</keyword>
<name>A0AAV1JL80_9NEOP</name>
<comment type="caution">
    <text evidence="1">The sequence shown here is derived from an EMBL/GenBank/DDBJ whole genome shotgun (WGS) entry which is preliminary data.</text>
</comment>
<dbReference type="AlphaFoldDB" id="A0AAV1JL80"/>
<evidence type="ECO:0000313" key="2">
    <source>
        <dbReference type="Proteomes" id="UP001497472"/>
    </source>
</evidence>